<gene>
    <name evidence="2" type="ORF">LARV_00465</name>
</gene>
<accession>A0A0S7BC50</accession>
<keyword evidence="1" id="KW-0812">Transmembrane</keyword>
<comment type="subcellular location">
    <subcellularLocation>
        <location evidence="1">Cell membrane</location>
        <topology evidence="1">Multi-pass membrane protein</topology>
    </subcellularLocation>
</comment>
<keyword evidence="1" id="KW-1133">Transmembrane helix</keyword>
<proteinExistence type="inferred from homology"/>
<dbReference type="STRING" id="360412.LARV_00465"/>
<dbReference type="HAMAP" id="MF_02088">
    <property type="entry name" value="Q_prec_transport"/>
    <property type="match status" value="1"/>
</dbReference>
<feature type="transmembrane region" description="Helical" evidence="1">
    <location>
        <begin position="170"/>
        <end position="192"/>
    </location>
</feature>
<comment type="function">
    <text evidence="1">Involved in the import of queuosine (Q) precursors, required for Q precursor salvage.</text>
</comment>
<dbReference type="GO" id="GO:0022857">
    <property type="term" value="F:transmembrane transporter activity"/>
    <property type="evidence" value="ECO:0007669"/>
    <property type="project" value="UniProtKB-UniRule"/>
</dbReference>
<keyword evidence="1" id="KW-1003">Cell membrane</keyword>
<keyword evidence="1" id="KW-0472">Membrane</keyword>
<dbReference type="NCBIfam" id="TIGR00697">
    <property type="entry name" value="queuosine precursor transporter"/>
    <property type="match status" value="1"/>
</dbReference>
<evidence type="ECO:0000313" key="3">
    <source>
        <dbReference type="Proteomes" id="UP000055060"/>
    </source>
</evidence>
<keyword evidence="1" id="KW-0813">Transport</keyword>
<dbReference type="AlphaFoldDB" id="A0A0S7BC50"/>
<dbReference type="InterPro" id="IPR003744">
    <property type="entry name" value="YhhQ"/>
</dbReference>
<protein>
    <recommendedName>
        <fullName evidence="1">Probable queuosine precursor transporter</fullName>
        <shortName evidence="1">Q precursor transporter</shortName>
    </recommendedName>
</protein>
<evidence type="ECO:0000313" key="2">
    <source>
        <dbReference type="EMBL" id="GAP12729.1"/>
    </source>
</evidence>
<dbReference type="PANTHER" id="PTHR34300:SF2">
    <property type="entry name" value="QUEUOSINE PRECURSOR TRANSPORTER-RELATED"/>
    <property type="match status" value="1"/>
</dbReference>
<reference evidence="2" key="1">
    <citation type="submission" date="2015-07" db="EMBL/GenBank/DDBJ databases">
        <title>Draft Genome Sequences of Anaerolinea thermolimosa IMO-1, Bellilinea caldifistulae GOMI-1, Leptolinea tardivitalis YMTK-2, Levilinea saccharolytica KIBI-1,Longilinea arvoryzae KOME-1, Previously Described as Members of the Anaerolineaceae (Chloroflexi).</title>
        <authorList>
            <person name="Sekiguchi Y."/>
            <person name="Ohashi A."/>
            <person name="Matsuura N."/>
            <person name="Tourlousse M.D."/>
        </authorList>
    </citation>
    <scope>NUCLEOTIDE SEQUENCE [LARGE SCALE GENOMIC DNA]</scope>
    <source>
        <strain evidence="2">KOME-1</strain>
    </source>
</reference>
<feature type="transmembrane region" description="Helical" evidence="1">
    <location>
        <begin position="12"/>
        <end position="31"/>
    </location>
</feature>
<comment type="similarity">
    <text evidence="1">Belongs to the vitamin uptake transporter (VUT/ECF) (TC 2.A.88) family. Q precursor transporter subfamily.</text>
</comment>
<dbReference type="PANTHER" id="PTHR34300">
    <property type="entry name" value="QUEUOSINE PRECURSOR TRANSPORTER-RELATED"/>
    <property type="match status" value="1"/>
</dbReference>
<dbReference type="GO" id="GO:0005886">
    <property type="term" value="C:plasma membrane"/>
    <property type="evidence" value="ECO:0007669"/>
    <property type="project" value="UniProtKB-SubCell"/>
</dbReference>
<name>A0A0S7BC50_9CHLR</name>
<keyword evidence="3" id="KW-1185">Reference proteome</keyword>
<dbReference type="Proteomes" id="UP000055060">
    <property type="component" value="Unassembled WGS sequence"/>
</dbReference>
<sequence>MNAPLERKAYRYFTPVTAIFVTVLVISNIIAVKLVSFWGLTLPAAVILFPISYIFGDILTEVYGYANARKVIWTGFFCNLLAVAAIWAGGLLPYSSFWTIGGYTSPASAQQAYTAILGFTPRLLVASFIAYLCGEFLNSFVLAKLKLITAGKFLWVRTISSTIVGEGVDAAIFITIAFAGILPTGALLTTILSQWLFKVSYEVLATPLTYLVVNFLKKKENEDYFDRDTNFSPVSFRS</sequence>
<feature type="transmembrane region" description="Helical" evidence="1">
    <location>
        <begin position="71"/>
        <end position="92"/>
    </location>
</feature>
<dbReference type="Pfam" id="PF02592">
    <property type="entry name" value="Vut_1"/>
    <property type="match status" value="1"/>
</dbReference>
<dbReference type="OrthoDB" id="9805479at2"/>
<dbReference type="EMBL" id="DF967972">
    <property type="protein sequence ID" value="GAP12729.1"/>
    <property type="molecule type" value="Genomic_DNA"/>
</dbReference>
<evidence type="ECO:0000256" key="1">
    <source>
        <dbReference type="HAMAP-Rule" id="MF_02088"/>
    </source>
</evidence>
<feature type="transmembrane region" description="Helical" evidence="1">
    <location>
        <begin position="37"/>
        <end position="59"/>
    </location>
</feature>
<organism evidence="2">
    <name type="scientific">Longilinea arvoryzae</name>
    <dbReference type="NCBI Taxonomy" id="360412"/>
    <lineage>
        <taxon>Bacteria</taxon>
        <taxon>Bacillati</taxon>
        <taxon>Chloroflexota</taxon>
        <taxon>Anaerolineae</taxon>
        <taxon>Anaerolineales</taxon>
        <taxon>Anaerolineaceae</taxon>
        <taxon>Longilinea</taxon>
    </lineage>
</organism>